<keyword evidence="10 11" id="KW-0472">Membrane</keyword>
<evidence type="ECO:0000256" key="4">
    <source>
        <dbReference type="ARBA" id="ARBA00022448"/>
    </source>
</evidence>
<evidence type="ECO:0000313" key="12">
    <source>
        <dbReference type="EMBL" id="SMG50905.1"/>
    </source>
</evidence>
<keyword evidence="9" id="KW-0811">Translocation</keyword>
<evidence type="ECO:0000256" key="3">
    <source>
        <dbReference type="ARBA" id="ARBA00014962"/>
    </source>
</evidence>
<dbReference type="NCBIfam" id="TIGR00739">
    <property type="entry name" value="yajC"/>
    <property type="match status" value="1"/>
</dbReference>
<dbReference type="PRINTS" id="PR01853">
    <property type="entry name" value="YAJCTRNLCASE"/>
</dbReference>
<evidence type="ECO:0000256" key="7">
    <source>
        <dbReference type="ARBA" id="ARBA00022927"/>
    </source>
</evidence>
<keyword evidence="4" id="KW-0813">Transport</keyword>
<evidence type="ECO:0000256" key="2">
    <source>
        <dbReference type="ARBA" id="ARBA00006742"/>
    </source>
</evidence>
<evidence type="ECO:0000256" key="6">
    <source>
        <dbReference type="ARBA" id="ARBA00022692"/>
    </source>
</evidence>
<evidence type="ECO:0000256" key="5">
    <source>
        <dbReference type="ARBA" id="ARBA00022475"/>
    </source>
</evidence>
<keyword evidence="6 11" id="KW-0812">Transmembrane</keyword>
<reference evidence="13" key="1">
    <citation type="submission" date="2017-04" db="EMBL/GenBank/DDBJ databases">
        <authorList>
            <person name="Varghese N."/>
            <person name="Submissions S."/>
        </authorList>
    </citation>
    <scope>NUCLEOTIDE SEQUENCE [LARGE SCALE GENOMIC DNA]</scope>
    <source>
        <strain evidence="13">DSM 4125</strain>
    </source>
</reference>
<dbReference type="Pfam" id="PF02699">
    <property type="entry name" value="YajC"/>
    <property type="match status" value="1"/>
</dbReference>
<dbReference type="STRING" id="1028.SAMN05661096_03767"/>
<name>A0A1X7LAX6_9BACT</name>
<feature type="transmembrane region" description="Helical" evidence="11">
    <location>
        <begin position="16"/>
        <end position="34"/>
    </location>
</feature>
<dbReference type="OrthoDB" id="9800132at2"/>
<evidence type="ECO:0000256" key="8">
    <source>
        <dbReference type="ARBA" id="ARBA00022989"/>
    </source>
</evidence>
<gene>
    <name evidence="12" type="ORF">SAMN05661096_03767</name>
</gene>
<dbReference type="EMBL" id="FXAW01000009">
    <property type="protein sequence ID" value="SMG50905.1"/>
    <property type="molecule type" value="Genomic_DNA"/>
</dbReference>
<keyword evidence="8 11" id="KW-1133">Transmembrane helix</keyword>
<keyword evidence="13" id="KW-1185">Reference proteome</keyword>
<evidence type="ECO:0000256" key="10">
    <source>
        <dbReference type="ARBA" id="ARBA00023136"/>
    </source>
</evidence>
<organism evidence="12 13">
    <name type="scientific">Marivirga sericea</name>
    <dbReference type="NCBI Taxonomy" id="1028"/>
    <lineage>
        <taxon>Bacteria</taxon>
        <taxon>Pseudomonadati</taxon>
        <taxon>Bacteroidota</taxon>
        <taxon>Cytophagia</taxon>
        <taxon>Cytophagales</taxon>
        <taxon>Marivirgaceae</taxon>
        <taxon>Marivirga</taxon>
    </lineage>
</organism>
<dbReference type="Proteomes" id="UP000193804">
    <property type="component" value="Unassembled WGS sequence"/>
</dbReference>
<dbReference type="GO" id="GO:0005886">
    <property type="term" value="C:plasma membrane"/>
    <property type="evidence" value="ECO:0007669"/>
    <property type="project" value="UniProtKB-SubCell"/>
</dbReference>
<comment type="subcellular location">
    <subcellularLocation>
        <location evidence="1">Cell membrane</location>
        <topology evidence="1">Single-pass membrane protein</topology>
    </subcellularLocation>
</comment>
<keyword evidence="7" id="KW-0653">Protein transport</keyword>
<dbReference type="GO" id="GO:0015031">
    <property type="term" value="P:protein transport"/>
    <property type="evidence" value="ECO:0007669"/>
    <property type="project" value="UniProtKB-KW"/>
</dbReference>
<dbReference type="AlphaFoldDB" id="A0A1X7LAX6"/>
<evidence type="ECO:0000256" key="9">
    <source>
        <dbReference type="ARBA" id="ARBA00023010"/>
    </source>
</evidence>
<dbReference type="InterPro" id="IPR003849">
    <property type="entry name" value="Preprotein_translocase_YajC"/>
</dbReference>
<comment type="similarity">
    <text evidence="2">Belongs to the YajC family.</text>
</comment>
<dbReference type="PANTHER" id="PTHR33909">
    <property type="entry name" value="SEC TRANSLOCON ACCESSORY COMPLEX SUBUNIT YAJC"/>
    <property type="match status" value="1"/>
</dbReference>
<evidence type="ECO:0000256" key="11">
    <source>
        <dbReference type="SAM" id="Phobius"/>
    </source>
</evidence>
<accession>A0A1X7LAX6</accession>
<evidence type="ECO:0000313" key="13">
    <source>
        <dbReference type="Proteomes" id="UP000193804"/>
    </source>
</evidence>
<dbReference type="PANTHER" id="PTHR33909:SF1">
    <property type="entry name" value="SEC TRANSLOCON ACCESSORY COMPLEX SUBUNIT YAJC"/>
    <property type="match status" value="1"/>
</dbReference>
<dbReference type="SMART" id="SM01323">
    <property type="entry name" value="YajC"/>
    <property type="match status" value="1"/>
</dbReference>
<sequence length="105" mass="11968">MIQFILAQATTGDDSAWMSQLLLFGGIILVFYFFMIRPQQKKQKDQKKFIAEIKKGDAVVTIGGLHGKVYQVEEDKIILEIDKGTKMIFEKSAVSLEQSKKLQEK</sequence>
<dbReference type="RefSeq" id="WP_085518890.1">
    <property type="nucleotide sequence ID" value="NZ_FXAW01000009.1"/>
</dbReference>
<evidence type="ECO:0000256" key="1">
    <source>
        <dbReference type="ARBA" id="ARBA00004162"/>
    </source>
</evidence>
<protein>
    <recommendedName>
        <fullName evidence="3">Sec translocon accessory complex subunit YajC</fullName>
    </recommendedName>
</protein>
<proteinExistence type="inferred from homology"/>
<keyword evidence="5" id="KW-1003">Cell membrane</keyword>